<organism evidence="2 3">
    <name type="scientific">Entamoeba invadens IP1</name>
    <dbReference type="NCBI Taxonomy" id="370355"/>
    <lineage>
        <taxon>Eukaryota</taxon>
        <taxon>Amoebozoa</taxon>
        <taxon>Evosea</taxon>
        <taxon>Archamoebae</taxon>
        <taxon>Mastigamoebida</taxon>
        <taxon>Entamoebidae</taxon>
        <taxon>Entamoeba</taxon>
    </lineage>
</organism>
<feature type="domain" description="EGF-like" evidence="1">
    <location>
        <begin position="686"/>
        <end position="729"/>
    </location>
</feature>
<dbReference type="SMART" id="SM00181">
    <property type="entry name" value="EGF"/>
    <property type="match status" value="12"/>
</dbReference>
<dbReference type="PANTHER" id="PTHR45756">
    <property type="entry name" value="PALMITOYLTRANSFERASE"/>
    <property type="match status" value="1"/>
</dbReference>
<gene>
    <name evidence="2" type="ORF">EIN_337630</name>
</gene>
<dbReference type="RefSeq" id="XP_004183510.1">
    <property type="nucleotide sequence ID" value="XM_004183462.1"/>
</dbReference>
<dbReference type="PANTHER" id="PTHR45756:SF1">
    <property type="entry name" value="PROTEIN KINASE DOMAIN CONTAINING PROTEIN"/>
    <property type="match status" value="1"/>
</dbReference>
<dbReference type="InterPro" id="IPR006212">
    <property type="entry name" value="Furin_repeat"/>
</dbReference>
<evidence type="ECO:0000313" key="3">
    <source>
        <dbReference type="Proteomes" id="UP000014680"/>
    </source>
</evidence>
<reference evidence="2 3" key="1">
    <citation type="submission" date="2012-10" db="EMBL/GenBank/DDBJ databases">
        <authorList>
            <person name="Zafar N."/>
            <person name="Inman J."/>
            <person name="Hall N."/>
            <person name="Lorenzi H."/>
            <person name="Caler E."/>
        </authorList>
    </citation>
    <scope>NUCLEOTIDE SEQUENCE [LARGE SCALE GENOMIC DNA]</scope>
    <source>
        <strain evidence="2 3">IP1</strain>
    </source>
</reference>
<dbReference type="SUPFAM" id="SSF57184">
    <property type="entry name" value="Growth factor receptor domain"/>
    <property type="match status" value="5"/>
</dbReference>
<sequence length="808" mass="89819">MLLTIEELFIENLYNSNLTKTMLFTLLLSVVFSFEIKMCKLQNKVICVLPTVECPFGYQWSVVDEILKLHQLIQNENTTIGCNVLKRFDVIYFANKQLTQNTTTTTKTLEKYKKHDLFIKNQTKIILNGNYCGNYPNCASCTSVNGIYHCNQCIDGFYKSDEYSCSQCYSGCANCTGSGYTECTSCVTPGYYRDNITCVACVVGCAGYTCYKCYTGCRNCTSSKKRDCTSCVEGYYKSGGYCYECYTGCLTCTGPSNGLCSTCAKGYYLTYNSCLKCSVGCLDCTSSKDGYCQICESGYFWSEGKCVRCYTGCSTCNNTNNISCFSCVTGYFLNRFSCVQCSVGCATCRENGENCGTCISGYYLSGSKCIQCPTGCETCFDSGYSTPRCMSCFDGYYRSSYSCFACTEGCQTRSSNLNCYSCINGYSLYGISCHQCYDGCSTCNNSILNGYCLDCVSVGYYYDNGYCNNCSVNCRTCEGSSSNCTSCEDGTFYLKDNKCLKCNNCGDGNCHQHGCTKCTNVNYYTSGYDCMICDESCQTCDGGLNTNCLSCKIGFYLDNKQCKRCDSNCDRNKCDTVNGCTSCKENYFAFKKTCHPCSDISNCLSCSPTNKKCTTCSPHFEIRDGVCICNAGYYLSSSNTCTLCYDNTQHGNCKTCHSSDETQFEEVCDLCYPPFVLNTDASSCSKCSNGSHYNNNRCVAENQNCLARVNMTTCVKCDENYYLKDFLCVLTLFDSECISKGKITCEDCESGISVQLNCNNEINNCKYYYINKLKGVTKCLNCVDNYLYTSNEIMCIIVAKQINFLIRI</sequence>
<feature type="domain" description="EGF-like" evidence="1">
    <location>
        <begin position="605"/>
        <end position="642"/>
    </location>
</feature>
<feature type="domain" description="EGF-like" evidence="1">
    <location>
        <begin position="308"/>
        <end position="339"/>
    </location>
</feature>
<dbReference type="OMA" id="QANNCIS"/>
<keyword evidence="3" id="KW-1185">Reference proteome</keyword>
<name>A0A0A1TV23_ENTIV</name>
<feature type="domain" description="EGF-like" evidence="1">
    <location>
        <begin position="212"/>
        <end position="243"/>
    </location>
</feature>
<feature type="domain" description="EGF-like" evidence="1">
    <location>
        <begin position="131"/>
        <end position="166"/>
    </location>
</feature>
<dbReference type="GeneID" id="14883151"/>
<dbReference type="KEGG" id="eiv:EIN_337630"/>
<feature type="domain" description="EGF-like" evidence="1">
    <location>
        <begin position="435"/>
        <end position="468"/>
    </location>
</feature>
<feature type="domain" description="EGF-like" evidence="1">
    <location>
        <begin position="244"/>
        <end position="275"/>
    </location>
</feature>
<proteinExistence type="predicted"/>
<feature type="domain" description="EGF-like" evidence="1">
    <location>
        <begin position="469"/>
        <end position="500"/>
    </location>
</feature>
<dbReference type="InterPro" id="IPR053215">
    <property type="entry name" value="TKL_Ser/Thr_kinase"/>
</dbReference>
<dbReference type="EMBL" id="KB207145">
    <property type="protein sequence ID" value="ELP84164.1"/>
    <property type="molecule type" value="Genomic_DNA"/>
</dbReference>
<dbReference type="VEuPathDB" id="AmoebaDB:EIN_337630"/>
<dbReference type="OrthoDB" id="300641at2759"/>
<feature type="domain" description="EGF-like" evidence="1">
    <location>
        <begin position="532"/>
        <end position="563"/>
    </location>
</feature>
<dbReference type="InterPro" id="IPR000742">
    <property type="entry name" value="EGF"/>
</dbReference>
<feature type="domain" description="EGF-like" evidence="1">
    <location>
        <begin position="643"/>
        <end position="685"/>
    </location>
</feature>
<feature type="domain" description="EGF-like" evidence="1">
    <location>
        <begin position="371"/>
        <end position="404"/>
    </location>
</feature>
<evidence type="ECO:0000259" key="1">
    <source>
        <dbReference type="SMART" id="SM00181"/>
    </source>
</evidence>
<dbReference type="Proteomes" id="UP000014680">
    <property type="component" value="Unassembled WGS sequence"/>
</dbReference>
<dbReference type="AlphaFoldDB" id="A0A0A1TV23"/>
<dbReference type="Gene3D" id="2.10.220.10">
    <property type="entry name" value="Hormone Receptor, Insulin-like Growth Factor Receptor 1, Chain A, domain 2"/>
    <property type="match status" value="1"/>
</dbReference>
<accession>A0A0A1TV23</accession>
<dbReference type="SMART" id="SM00261">
    <property type="entry name" value="FU"/>
    <property type="match status" value="8"/>
</dbReference>
<dbReference type="Pfam" id="PF03302">
    <property type="entry name" value="VSP"/>
    <property type="match status" value="1"/>
</dbReference>
<dbReference type="InterPro" id="IPR009030">
    <property type="entry name" value="Growth_fac_rcpt_cys_sf"/>
</dbReference>
<protein>
    <recommendedName>
        <fullName evidence="1">EGF-like domain-containing protein</fullName>
    </recommendedName>
</protein>
<evidence type="ECO:0000313" key="2">
    <source>
        <dbReference type="EMBL" id="ELP84164.1"/>
    </source>
</evidence>
<dbReference type="InterPro" id="IPR005127">
    <property type="entry name" value="Giardia_VSP"/>
</dbReference>
<feature type="domain" description="EGF-like" evidence="1">
    <location>
        <begin position="340"/>
        <end position="370"/>
    </location>
</feature>